<organism evidence="2 4">
    <name type="scientific">Labedella gwakjiensis</name>
    <dbReference type="NCBI Taxonomy" id="390269"/>
    <lineage>
        <taxon>Bacteria</taxon>
        <taxon>Bacillati</taxon>
        <taxon>Actinomycetota</taxon>
        <taxon>Actinomycetes</taxon>
        <taxon>Micrococcales</taxon>
        <taxon>Microbacteriaceae</taxon>
        <taxon>Labedella</taxon>
    </lineage>
</organism>
<accession>A0A2P8GTV1</accession>
<dbReference type="AlphaFoldDB" id="A0A2P8GTV1"/>
<evidence type="ECO:0000313" key="5">
    <source>
        <dbReference type="Proteomes" id="UP000268291"/>
    </source>
</evidence>
<dbReference type="SUPFAM" id="SSF56235">
    <property type="entry name" value="N-terminal nucleophile aminohydrolases (Ntn hydrolases)"/>
    <property type="match status" value="1"/>
</dbReference>
<evidence type="ECO:0000313" key="3">
    <source>
        <dbReference type="EMBL" id="RUQ84710.1"/>
    </source>
</evidence>
<dbReference type="Pfam" id="PF01019">
    <property type="entry name" value="G_glu_transpept"/>
    <property type="match status" value="1"/>
</dbReference>
<evidence type="ECO:0000256" key="1">
    <source>
        <dbReference type="SAM" id="MobiDB-lite"/>
    </source>
</evidence>
<evidence type="ECO:0000313" key="4">
    <source>
        <dbReference type="Proteomes" id="UP000241203"/>
    </source>
</evidence>
<dbReference type="Gene3D" id="1.10.246.230">
    <property type="match status" value="1"/>
</dbReference>
<name>A0A2P8GTV1_9MICO</name>
<feature type="region of interest" description="Disordered" evidence="1">
    <location>
        <begin position="482"/>
        <end position="514"/>
    </location>
</feature>
<reference evidence="3 5" key="2">
    <citation type="submission" date="2018-12" db="EMBL/GenBank/DDBJ databases">
        <authorList>
            <person name="hu s."/>
            <person name="Xu Y."/>
            <person name="Xu B."/>
            <person name="Li F."/>
        </authorList>
    </citation>
    <scope>NUCLEOTIDE SEQUENCE [LARGE SCALE GENOMIC DNA]</scope>
    <source>
        <strain evidence="3 5">KSW2-17</strain>
    </source>
</reference>
<dbReference type="GO" id="GO:0016740">
    <property type="term" value="F:transferase activity"/>
    <property type="evidence" value="ECO:0007669"/>
    <property type="project" value="UniProtKB-KW"/>
</dbReference>
<keyword evidence="5" id="KW-1185">Reference proteome</keyword>
<dbReference type="EMBL" id="RZGY01000002">
    <property type="protein sequence ID" value="RUQ84710.1"/>
    <property type="molecule type" value="Genomic_DNA"/>
</dbReference>
<dbReference type="InterPro" id="IPR052896">
    <property type="entry name" value="GGT-like_enzyme"/>
</dbReference>
<protein>
    <submittedName>
        <fullName evidence="2">Gamma-glutamyltransferase 2</fullName>
    </submittedName>
    <submittedName>
        <fullName evidence="3">Gamma-glutamyltranspeptidase</fullName>
    </submittedName>
</protein>
<comment type="caution">
    <text evidence="2">The sequence shown here is derived from an EMBL/GenBank/DDBJ whole genome shotgun (WGS) entry which is preliminary data.</text>
</comment>
<proteinExistence type="predicted"/>
<keyword evidence="2" id="KW-0808">Transferase</keyword>
<dbReference type="PRINTS" id="PR01210">
    <property type="entry name" value="GGTRANSPTASE"/>
</dbReference>
<dbReference type="Gene3D" id="3.60.20.40">
    <property type="match status" value="1"/>
</dbReference>
<dbReference type="PANTHER" id="PTHR43881">
    <property type="entry name" value="GAMMA-GLUTAMYLTRANSPEPTIDASE (AFU_ORTHOLOGUE AFUA_4G13580)"/>
    <property type="match status" value="1"/>
</dbReference>
<dbReference type="InterPro" id="IPR029055">
    <property type="entry name" value="Ntn_hydrolases_N"/>
</dbReference>
<reference evidence="2 4" key="1">
    <citation type="submission" date="2018-03" db="EMBL/GenBank/DDBJ databases">
        <title>Genomic Encyclopedia of Archaeal and Bacterial Type Strains, Phase II (KMG-II): from individual species to whole genera.</title>
        <authorList>
            <person name="Goeker M."/>
        </authorList>
    </citation>
    <scope>NUCLEOTIDE SEQUENCE [LARGE SCALE GENOMIC DNA]</scope>
    <source>
        <strain evidence="2 4">DSM 21548</strain>
    </source>
</reference>
<dbReference type="Proteomes" id="UP000241203">
    <property type="component" value="Unassembled WGS sequence"/>
</dbReference>
<gene>
    <name evidence="2" type="ORF">CLV49_0998</name>
    <name evidence="3" type="ORF">ELQ93_14025</name>
</gene>
<dbReference type="Proteomes" id="UP000268291">
    <property type="component" value="Unassembled WGS sequence"/>
</dbReference>
<dbReference type="EMBL" id="PYAU01000001">
    <property type="protein sequence ID" value="PSL37391.1"/>
    <property type="molecule type" value="Genomic_DNA"/>
</dbReference>
<evidence type="ECO:0000313" key="2">
    <source>
        <dbReference type="EMBL" id="PSL37391.1"/>
    </source>
</evidence>
<dbReference type="RefSeq" id="WP_106562538.1">
    <property type="nucleotide sequence ID" value="NZ_PYAU01000001.1"/>
</dbReference>
<sequence>MTGGAVSTSHHLATEAGARALRDGGNAIDAAIAAAAALCVVYPNNVALGGDLVAVVRDPHGTVSFVNATGRAARGESLEALRERHGDRLPERGVDTITVPGGVRGWTTLASLGARLGWDGLLGTARDLARHGHPLARSVARAIRIDRDALAADPGCRDLFLPGGRALDEGDAFVQPALARTFDALVAGGPDAFYTGELAASWVGGLRDRGSRIELDEVAGYCPTVSEPLSAHIAGVDVITSPPNTQGFALLRTLRALEAEAVADPLGRDSGRLAHLFLDANRVRSALLADPDVAPVSVDDLLDGPAPVLGEGPEPAAHGDTVGLVAVSDDGWAVSLVQSVYWAFGAALLEPTTGVLFQNRGTSFSLDPSRTSAFGGGRRPPHTLMPVLVERDGELAFALATMGGQAQAQIHTHLLLRLLGGASPIEATSAPRWVVGAQDDGDGERTVTIESDVPAAVRAALSASGLDPKRVAPRTETIGHSNVVATLPGGGYAAASDPRSDGSAEIVDGTDGRP</sequence>
<dbReference type="InterPro" id="IPR043137">
    <property type="entry name" value="GGT_ssub_C"/>
</dbReference>
<dbReference type="PANTHER" id="PTHR43881:SF1">
    <property type="entry name" value="GAMMA-GLUTAMYLTRANSPEPTIDASE (AFU_ORTHOLOGUE AFUA_4G13580)"/>
    <property type="match status" value="1"/>
</dbReference>
<dbReference type="OrthoDB" id="9781342at2"/>